<organism evidence="1 2">
    <name type="scientific">Streptomyces incarnatus</name>
    <dbReference type="NCBI Taxonomy" id="665007"/>
    <lineage>
        <taxon>Bacteria</taxon>
        <taxon>Bacillati</taxon>
        <taxon>Actinomycetota</taxon>
        <taxon>Actinomycetes</taxon>
        <taxon>Kitasatosporales</taxon>
        <taxon>Streptomycetaceae</taxon>
        <taxon>Streptomyces</taxon>
    </lineage>
</organism>
<dbReference type="Proteomes" id="UP000035366">
    <property type="component" value="Chromosome"/>
</dbReference>
<name>A0ABM5TCR6_9ACTN</name>
<keyword evidence="2" id="KW-1185">Reference proteome</keyword>
<evidence type="ECO:0000313" key="2">
    <source>
        <dbReference type="Proteomes" id="UP000035366"/>
    </source>
</evidence>
<evidence type="ECO:0000313" key="1">
    <source>
        <dbReference type="EMBL" id="AKJ08573.1"/>
    </source>
</evidence>
<gene>
    <name evidence="1" type="ORF">ABB07_00455</name>
</gene>
<accession>A0ABM5TCR6</accession>
<proteinExistence type="predicted"/>
<protein>
    <submittedName>
        <fullName evidence="1">Uncharacterized protein</fullName>
    </submittedName>
</protein>
<sequence>MQVTFGVGLGEQSGEDLLPGAVGCPLPQPVVDAFPRAEVLGQVFDSGMVCLIRRLRRYRRL</sequence>
<reference evidence="1 2" key="1">
    <citation type="journal article" date="2015" name="ISME J.">
        <title>Draft Genome Sequence of Streptomyces incarnatus NRRL8089, which Produces the Nucleoside Antibiotic Sinefungin.</title>
        <authorList>
            <person name="Oshima K."/>
            <person name="Hattori M."/>
            <person name="Shimizu H."/>
            <person name="Fukuda K."/>
            <person name="Nemoto M."/>
            <person name="Inagaki K."/>
            <person name="Tamura T."/>
        </authorList>
    </citation>
    <scope>NUCLEOTIDE SEQUENCE [LARGE SCALE GENOMIC DNA]</scope>
    <source>
        <strain evidence="1 2">NRRL 8089</strain>
    </source>
</reference>
<dbReference type="EMBL" id="CP011497">
    <property type="protein sequence ID" value="AKJ08573.1"/>
    <property type="molecule type" value="Genomic_DNA"/>
</dbReference>